<dbReference type="InterPro" id="IPR044688">
    <property type="entry name" value="SCI-1-like"/>
</dbReference>
<dbReference type="EMBL" id="HBEC01032023">
    <property type="protein sequence ID" value="CAD8299013.1"/>
    <property type="molecule type" value="Transcribed_RNA"/>
</dbReference>
<accession>A0A7R9VL63</accession>
<dbReference type="AlphaFoldDB" id="A0A7R9VL63"/>
<evidence type="ECO:0000256" key="1">
    <source>
        <dbReference type="SAM" id="Coils"/>
    </source>
</evidence>
<evidence type="ECO:0000256" key="2">
    <source>
        <dbReference type="SAM" id="MobiDB-lite"/>
    </source>
</evidence>
<dbReference type="PANTHER" id="PTHR34117">
    <property type="entry name" value="STYLE CELL-CYCLE INHIBITOR 1"/>
    <property type="match status" value="1"/>
</dbReference>
<sequence length="322" mass="36181">MGHTGRASSSTSSESDSGSDRRKEKVHKSKQKHKHSKKKEKKHRHKDHGKDKDVVKAAKEFLKHQLAPGSTPSTHESRTLRQSDKEPGKTIPEGQRISDEDYFKKSNEFIAWLHESHQILFNELSTAEAHSHFSEFVRRWNQGRLPAKYYAGLVTAPVRRTPHVWGFEKSGAGTSVRAGGTEAFLSDQKARGFEQRMEHKQERKRHAAEQREALDELLPRASGRDAIIENKLARREETRARDASPDRAFIPGGGGDMLGGDDSFAAAKAREARSKAMHNSRHMVKREALMARVADEQAKEDAKMAQFRALLGQGPITIAKRG</sequence>
<organism evidence="3">
    <name type="scientific">Chlamydomonas euryale</name>
    <dbReference type="NCBI Taxonomy" id="1486919"/>
    <lineage>
        <taxon>Eukaryota</taxon>
        <taxon>Viridiplantae</taxon>
        <taxon>Chlorophyta</taxon>
        <taxon>core chlorophytes</taxon>
        <taxon>Chlorophyceae</taxon>
        <taxon>CS clade</taxon>
        <taxon>Chlamydomonadales</taxon>
        <taxon>Chlamydomonadaceae</taxon>
        <taxon>Chlamydomonas</taxon>
    </lineage>
</organism>
<evidence type="ECO:0000313" key="3">
    <source>
        <dbReference type="EMBL" id="CAD8299013.1"/>
    </source>
</evidence>
<reference evidence="3" key="1">
    <citation type="submission" date="2021-01" db="EMBL/GenBank/DDBJ databases">
        <authorList>
            <person name="Corre E."/>
            <person name="Pelletier E."/>
            <person name="Niang G."/>
            <person name="Scheremetjew M."/>
            <person name="Finn R."/>
            <person name="Kale V."/>
            <person name="Holt S."/>
            <person name="Cochrane G."/>
            <person name="Meng A."/>
            <person name="Brown T."/>
            <person name="Cohen L."/>
        </authorList>
    </citation>
    <scope>NUCLEOTIDE SEQUENCE</scope>
    <source>
        <strain evidence="3">CCMP219</strain>
    </source>
</reference>
<feature type="compositionally biased region" description="Basic residues" evidence="2">
    <location>
        <begin position="24"/>
        <end position="47"/>
    </location>
</feature>
<dbReference type="PANTHER" id="PTHR34117:SF1">
    <property type="entry name" value="STYLE CELL-CYCLE INHIBITOR 1"/>
    <property type="match status" value="1"/>
</dbReference>
<keyword evidence="1" id="KW-0175">Coiled coil</keyword>
<name>A0A7R9VL63_9CHLO</name>
<proteinExistence type="predicted"/>
<feature type="coiled-coil region" evidence="1">
    <location>
        <begin position="190"/>
        <end position="217"/>
    </location>
</feature>
<feature type="region of interest" description="Disordered" evidence="2">
    <location>
        <begin position="1"/>
        <end position="98"/>
    </location>
</feature>
<feature type="compositionally biased region" description="Basic and acidic residues" evidence="2">
    <location>
        <begin position="75"/>
        <end position="88"/>
    </location>
</feature>
<feature type="compositionally biased region" description="Basic and acidic residues" evidence="2">
    <location>
        <begin position="48"/>
        <end position="63"/>
    </location>
</feature>
<protein>
    <submittedName>
        <fullName evidence="3">Uncharacterized protein</fullName>
    </submittedName>
</protein>
<gene>
    <name evidence="3" type="ORF">CEUR00632_LOCUS14853</name>
</gene>